<evidence type="ECO:0000313" key="1">
    <source>
        <dbReference type="EMBL" id="ABN60793.1"/>
    </source>
</evidence>
<gene>
    <name evidence="1" type="ordered locus">Sbal_1275</name>
</gene>
<dbReference type="AlphaFoldDB" id="A3D230"/>
<dbReference type="EMBL" id="CP000563">
    <property type="protein sequence ID" value="ABN60793.1"/>
    <property type="molecule type" value="Genomic_DNA"/>
</dbReference>
<dbReference type="STRING" id="325240.Sbal_1275"/>
<dbReference type="HOGENOM" id="CLU_2604106_0_0_6"/>
<dbReference type="OrthoDB" id="9915725at2"/>
<proteinExistence type="predicted"/>
<dbReference type="RefSeq" id="WP_011846215.1">
    <property type="nucleotide sequence ID" value="NC_009052.1"/>
</dbReference>
<name>A3D230_SHEB5</name>
<keyword evidence="2" id="KW-1185">Reference proteome</keyword>
<accession>A3D230</accession>
<sequence length="79" mass="8868">MSPSHSNQSQIIAELGYKRTNPMRADVANGIRSDGQPFATRVKISEEKRQQRARTRRLEDFALAKELGISLQELQGGDL</sequence>
<organism evidence="1 2">
    <name type="scientific">Shewanella baltica (strain OS155 / ATCC BAA-1091)</name>
    <dbReference type="NCBI Taxonomy" id="325240"/>
    <lineage>
        <taxon>Bacteria</taxon>
        <taxon>Pseudomonadati</taxon>
        <taxon>Pseudomonadota</taxon>
        <taxon>Gammaproteobacteria</taxon>
        <taxon>Alteromonadales</taxon>
        <taxon>Shewanellaceae</taxon>
        <taxon>Shewanella</taxon>
    </lineage>
</organism>
<dbReference type="Proteomes" id="UP000001557">
    <property type="component" value="Chromosome"/>
</dbReference>
<dbReference type="KEGG" id="sbl:Sbal_1275"/>
<evidence type="ECO:0000313" key="2">
    <source>
        <dbReference type="Proteomes" id="UP000001557"/>
    </source>
</evidence>
<protein>
    <submittedName>
        <fullName evidence="1">Uncharacterized protein</fullName>
    </submittedName>
</protein>
<reference evidence="1 2" key="1">
    <citation type="submission" date="2007-02" db="EMBL/GenBank/DDBJ databases">
        <title>Complete sequence of chromosome of Shewanella baltica OS155.</title>
        <authorList>
            <consortium name="US DOE Joint Genome Institute"/>
            <person name="Copeland A."/>
            <person name="Lucas S."/>
            <person name="Lapidus A."/>
            <person name="Barry K."/>
            <person name="Detter J.C."/>
            <person name="Glavina del Rio T."/>
            <person name="Hammon N."/>
            <person name="Israni S."/>
            <person name="Dalin E."/>
            <person name="Tice H."/>
            <person name="Pitluck S."/>
            <person name="Sims D.R."/>
            <person name="Brettin T."/>
            <person name="Bruce D."/>
            <person name="Han C."/>
            <person name="Tapia R."/>
            <person name="Brainard J."/>
            <person name="Schmutz J."/>
            <person name="Larimer F."/>
            <person name="Land M."/>
            <person name="Hauser L."/>
            <person name="Kyrpides N."/>
            <person name="Mikhailova N."/>
            <person name="Brettar I."/>
            <person name="Klappenbach J."/>
            <person name="Konstantinidis K."/>
            <person name="Rodrigues J."/>
            <person name="Tiedje J."/>
            <person name="Richardson P."/>
        </authorList>
    </citation>
    <scope>NUCLEOTIDE SEQUENCE [LARGE SCALE GENOMIC DNA]</scope>
    <source>
        <strain evidence="2">OS155 / ATCC BAA-1091</strain>
    </source>
</reference>